<protein>
    <recommendedName>
        <fullName evidence="8">Quinate transporter</fullName>
    </recommendedName>
</protein>
<gene>
    <name evidence="12" type="ORF">K461DRAFT_325688</name>
</gene>
<sequence length="546" mass="59852">MGLLTLVEDRPTPSSVYNWRVYLCAAVASCASIAIGYDSAFIGTTIALPSFASEFGLSKMTSTHKALISANIVSVYQAGAFFGSLFAYPMSFYLGRKKSLSIFSLFFLVGSGIMLGANGHRGLGLIIGGRVLAGLGVGGASMNVPIYISELAPPAIRGRLVGIYELGWQIGGLVGFWINYGISETMTPGWHQWIIPFAIQLIPGGMLFVGSFFLKESPRWLLSKNRREEALKNLCWMRQLPTDDIYIVEEVGLIDAAITADTSRVGNGVLAPFKAAARDRKVLYRLFLGGILFMWQNGSGINAINYYSPTVFKSIGLQGTNASFFTTGLFGVVKTTLTIIWLLVLIDRFGRRNLLMAGALGGSVCMFILGAYVYKTNPTAHASDVHAKLTPAGTAAIFFFYLWTAFYTPSWNGTPWVLNSEIFDNSTRALGQASAAANNWFWNFIISRFTPTMFLKMGKSGCGVYFFFASMMIASVVFVYLLIPETKGVPLEFMDRLFEIKPVSSAHGIVIQEAHERDEEFRHDAEGAALDLTKEKAVHVERTMAV</sequence>
<dbReference type="InterPro" id="IPR050360">
    <property type="entry name" value="MFS_Sugar_Transporters"/>
</dbReference>
<dbReference type="GO" id="GO:0016020">
    <property type="term" value="C:membrane"/>
    <property type="evidence" value="ECO:0007669"/>
    <property type="project" value="UniProtKB-SubCell"/>
</dbReference>
<feature type="transmembrane region" description="Helical" evidence="10">
    <location>
        <begin position="123"/>
        <end position="148"/>
    </location>
</feature>
<dbReference type="InterPro" id="IPR020846">
    <property type="entry name" value="MFS_dom"/>
</dbReference>
<feature type="transmembrane region" description="Helical" evidence="10">
    <location>
        <begin position="194"/>
        <end position="214"/>
    </location>
</feature>
<comment type="subcellular location">
    <subcellularLocation>
        <location evidence="1">Membrane</location>
        <topology evidence="1">Multi-pass membrane protein</topology>
    </subcellularLocation>
</comment>
<evidence type="ECO:0000313" key="12">
    <source>
        <dbReference type="EMBL" id="KAF2157180.1"/>
    </source>
</evidence>
<keyword evidence="6 10" id="KW-1133">Transmembrane helix</keyword>
<dbReference type="SUPFAM" id="SSF103473">
    <property type="entry name" value="MFS general substrate transporter"/>
    <property type="match status" value="1"/>
</dbReference>
<dbReference type="PROSITE" id="PS50850">
    <property type="entry name" value="MFS"/>
    <property type="match status" value="1"/>
</dbReference>
<organism evidence="12 13">
    <name type="scientific">Myriangium duriaei CBS 260.36</name>
    <dbReference type="NCBI Taxonomy" id="1168546"/>
    <lineage>
        <taxon>Eukaryota</taxon>
        <taxon>Fungi</taxon>
        <taxon>Dikarya</taxon>
        <taxon>Ascomycota</taxon>
        <taxon>Pezizomycotina</taxon>
        <taxon>Dothideomycetes</taxon>
        <taxon>Dothideomycetidae</taxon>
        <taxon>Myriangiales</taxon>
        <taxon>Myriangiaceae</taxon>
        <taxon>Myriangium</taxon>
    </lineage>
</organism>
<feature type="transmembrane region" description="Helical" evidence="10">
    <location>
        <begin position="160"/>
        <end position="182"/>
    </location>
</feature>
<comment type="similarity">
    <text evidence="2 9">Belongs to the major facilitator superfamily. Sugar transporter (TC 2.A.1.1) family.</text>
</comment>
<feature type="transmembrane region" description="Helical" evidence="10">
    <location>
        <begin position="21"/>
        <end position="48"/>
    </location>
</feature>
<feature type="transmembrane region" description="Helical" evidence="10">
    <location>
        <begin position="68"/>
        <end position="88"/>
    </location>
</feature>
<feature type="transmembrane region" description="Helical" evidence="10">
    <location>
        <begin position="389"/>
        <end position="408"/>
    </location>
</feature>
<feature type="transmembrane region" description="Helical" evidence="10">
    <location>
        <begin position="324"/>
        <end position="346"/>
    </location>
</feature>
<evidence type="ECO:0000256" key="1">
    <source>
        <dbReference type="ARBA" id="ARBA00004141"/>
    </source>
</evidence>
<accession>A0A9P4JCK7</accession>
<evidence type="ECO:0000256" key="6">
    <source>
        <dbReference type="ARBA" id="ARBA00022989"/>
    </source>
</evidence>
<evidence type="ECO:0000313" key="13">
    <source>
        <dbReference type="Proteomes" id="UP000799439"/>
    </source>
</evidence>
<evidence type="ECO:0000256" key="10">
    <source>
        <dbReference type="SAM" id="Phobius"/>
    </source>
</evidence>
<evidence type="ECO:0000256" key="3">
    <source>
        <dbReference type="ARBA" id="ARBA00022448"/>
    </source>
</evidence>
<dbReference type="PROSITE" id="PS00216">
    <property type="entry name" value="SUGAR_TRANSPORT_1"/>
    <property type="match status" value="1"/>
</dbReference>
<dbReference type="EMBL" id="ML996081">
    <property type="protein sequence ID" value="KAF2157180.1"/>
    <property type="molecule type" value="Genomic_DNA"/>
</dbReference>
<dbReference type="InterPro" id="IPR005828">
    <property type="entry name" value="MFS_sugar_transport-like"/>
</dbReference>
<evidence type="ECO:0000256" key="2">
    <source>
        <dbReference type="ARBA" id="ARBA00010992"/>
    </source>
</evidence>
<dbReference type="Gene3D" id="1.20.1250.20">
    <property type="entry name" value="MFS general substrate transporter like domains"/>
    <property type="match status" value="2"/>
</dbReference>
<feature type="transmembrane region" description="Helical" evidence="10">
    <location>
        <begin position="462"/>
        <end position="483"/>
    </location>
</feature>
<dbReference type="PANTHER" id="PTHR48022:SF34">
    <property type="entry name" value="MAJOR FACILITATOR SUPERFAMILY (MFS) PROFILE DOMAIN-CONTAINING PROTEIN-RELATED"/>
    <property type="match status" value="1"/>
</dbReference>
<keyword evidence="4 10" id="KW-0812">Transmembrane</keyword>
<dbReference type="OrthoDB" id="508119at2759"/>
<keyword evidence="5" id="KW-0672">Quinate metabolism</keyword>
<proteinExistence type="inferred from homology"/>
<name>A0A9P4JCK7_9PEZI</name>
<dbReference type="Pfam" id="PF00083">
    <property type="entry name" value="Sugar_tr"/>
    <property type="match status" value="1"/>
</dbReference>
<dbReference type="InterPro" id="IPR003663">
    <property type="entry name" value="Sugar/inositol_transpt"/>
</dbReference>
<evidence type="ECO:0000259" key="11">
    <source>
        <dbReference type="PROSITE" id="PS50850"/>
    </source>
</evidence>
<reference evidence="12" key="1">
    <citation type="journal article" date="2020" name="Stud. Mycol.">
        <title>101 Dothideomycetes genomes: a test case for predicting lifestyles and emergence of pathogens.</title>
        <authorList>
            <person name="Haridas S."/>
            <person name="Albert R."/>
            <person name="Binder M."/>
            <person name="Bloem J."/>
            <person name="Labutti K."/>
            <person name="Salamov A."/>
            <person name="Andreopoulos B."/>
            <person name="Baker S."/>
            <person name="Barry K."/>
            <person name="Bills G."/>
            <person name="Bluhm B."/>
            <person name="Cannon C."/>
            <person name="Castanera R."/>
            <person name="Culley D."/>
            <person name="Daum C."/>
            <person name="Ezra D."/>
            <person name="Gonzalez J."/>
            <person name="Henrissat B."/>
            <person name="Kuo A."/>
            <person name="Liang C."/>
            <person name="Lipzen A."/>
            <person name="Lutzoni F."/>
            <person name="Magnuson J."/>
            <person name="Mondo S."/>
            <person name="Nolan M."/>
            <person name="Ohm R."/>
            <person name="Pangilinan J."/>
            <person name="Park H.-J."/>
            <person name="Ramirez L."/>
            <person name="Alfaro M."/>
            <person name="Sun H."/>
            <person name="Tritt A."/>
            <person name="Yoshinaga Y."/>
            <person name="Zwiers L.-H."/>
            <person name="Turgeon B."/>
            <person name="Goodwin S."/>
            <person name="Spatafora J."/>
            <person name="Crous P."/>
            <person name="Grigoriev I."/>
        </authorList>
    </citation>
    <scope>NUCLEOTIDE SEQUENCE</scope>
    <source>
        <strain evidence="12">CBS 260.36</strain>
    </source>
</reference>
<feature type="transmembrane region" description="Helical" evidence="10">
    <location>
        <begin position="100"/>
        <end position="117"/>
    </location>
</feature>
<dbReference type="PRINTS" id="PR00171">
    <property type="entry name" value="SUGRTRNSPORT"/>
</dbReference>
<evidence type="ECO:0000256" key="8">
    <source>
        <dbReference type="ARBA" id="ARBA00043213"/>
    </source>
</evidence>
<keyword evidence="3 9" id="KW-0813">Transport</keyword>
<dbReference type="InterPro" id="IPR005829">
    <property type="entry name" value="Sugar_transporter_CS"/>
</dbReference>
<evidence type="ECO:0000256" key="4">
    <source>
        <dbReference type="ARBA" id="ARBA00022692"/>
    </source>
</evidence>
<feature type="transmembrane region" description="Helical" evidence="10">
    <location>
        <begin position="353"/>
        <end position="374"/>
    </location>
</feature>
<keyword evidence="7 10" id="KW-0472">Membrane</keyword>
<feature type="transmembrane region" description="Helical" evidence="10">
    <location>
        <begin position="282"/>
        <end position="304"/>
    </location>
</feature>
<dbReference type="PANTHER" id="PTHR48022">
    <property type="entry name" value="PLASTIDIC GLUCOSE TRANSPORTER 4"/>
    <property type="match status" value="1"/>
</dbReference>
<keyword evidence="13" id="KW-1185">Reference proteome</keyword>
<dbReference type="NCBIfam" id="TIGR00879">
    <property type="entry name" value="SP"/>
    <property type="match status" value="1"/>
</dbReference>
<dbReference type="PROSITE" id="PS00217">
    <property type="entry name" value="SUGAR_TRANSPORT_2"/>
    <property type="match status" value="1"/>
</dbReference>
<evidence type="ECO:0000256" key="5">
    <source>
        <dbReference type="ARBA" id="ARBA00022911"/>
    </source>
</evidence>
<comment type="caution">
    <text evidence="12">The sequence shown here is derived from an EMBL/GenBank/DDBJ whole genome shotgun (WGS) entry which is preliminary data.</text>
</comment>
<dbReference type="InterPro" id="IPR036259">
    <property type="entry name" value="MFS_trans_sf"/>
</dbReference>
<dbReference type="FunFam" id="1.20.1250.20:FF:000026">
    <property type="entry name" value="MFS quinate transporter QutD"/>
    <property type="match status" value="1"/>
</dbReference>
<feature type="domain" description="Major facilitator superfamily (MFS) profile" evidence="11">
    <location>
        <begin position="24"/>
        <end position="487"/>
    </location>
</feature>
<evidence type="ECO:0000256" key="7">
    <source>
        <dbReference type="ARBA" id="ARBA00023136"/>
    </source>
</evidence>
<evidence type="ECO:0000256" key="9">
    <source>
        <dbReference type="RuleBase" id="RU003346"/>
    </source>
</evidence>
<dbReference type="AlphaFoldDB" id="A0A9P4JCK7"/>
<dbReference type="GO" id="GO:0005351">
    <property type="term" value="F:carbohydrate:proton symporter activity"/>
    <property type="evidence" value="ECO:0007669"/>
    <property type="project" value="TreeGrafter"/>
</dbReference>
<dbReference type="Proteomes" id="UP000799439">
    <property type="component" value="Unassembled WGS sequence"/>
</dbReference>